<dbReference type="Gene3D" id="3.40.50.880">
    <property type="match status" value="1"/>
</dbReference>
<dbReference type="Proteomes" id="UP000184356">
    <property type="component" value="Unassembled WGS sequence"/>
</dbReference>
<proteinExistence type="predicted"/>
<dbReference type="PANTHER" id="PTHR42695:SF6">
    <property type="entry name" value="GLUTAMINE AMIDOTRANSFERASE DOMAIN-CONTAINING PROTEIN"/>
    <property type="match status" value="1"/>
</dbReference>
<evidence type="ECO:0008006" key="3">
    <source>
        <dbReference type="Google" id="ProtNLM"/>
    </source>
</evidence>
<dbReference type="GO" id="GO:0005829">
    <property type="term" value="C:cytosol"/>
    <property type="evidence" value="ECO:0007669"/>
    <property type="project" value="TreeGrafter"/>
</dbReference>
<dbReference type="InterPro" id="IPR029062">
    <property type="entry name" value="Class_I_gatase-like"/>
</dbReference>
<name>A0A1L9TM05_9EURO</name>
<accession>A0A1L9TM05</accession>
<gene>
    <name evidence="1" type="ORF">ASPSYDRAFT_173011</name>
</gene>
<dbReference type="PANTHER" id="PTHR42695">
    <property type="entry name" value="GLUTAMINE AMIDOTRANSFERASE YLR126C-RELATED"/>
    <property type="match status" value="1"/>
</dbReference>
<evidence type="ECO:0000313" key="2">
    <source>
        <dbReference type="Proteomes" id="UP000184356"/>
    </source>
</evidence>
<dbReference type="GO" id="GO:0005634">
    <property type="term" value="C:nucleus"/>
    <property type="evidence" value="ECO:0007669"/>
    <property type="project" value="TreeGrafter"/>
</dbReference>
<dbReference type="OrthoDB" id="1669814at2759"/>
<evidence type="ECO:0000313" key="1">
    <source>
        <dbReference type="EMBL" id="OJJ60422.1"/>
    </source>
</evidence>
<organism evidence="1 2">
    <name type="scientific">Aspergillus sydowii CBS 593.65</name>
    <dbReference type="NCBI Taxonomy" id="1036612"/>
    <lineage>
        <taxon>Eukaryota</taxon>
        <taxon>Fungi</taxon>
        <taxon>Dikarya</taxon>
        <taxon>Ascomycota</taxon>
        <taxon>Pezizomycotina</taxon>
        <taxon>Eurotiomycetes</taxon>
        <taxon>Eurotiomycetidae</taxon>
        <taxon>Eurotiales</taxon>
        <taxon>Aspergillaceae</taxon>
        <taxon>Aspergillus</taxon>
        <taxon>Aspergillus subgen. Nidulantes</taxon>
    </lineage>
</organism>
<dbReference type="SUPFAM" id="SSF52317">
    <property type="entry name" value="Class I glutamine amidotransferase-like"/>
    <property type="match status" value="1"/>
</dbReference>
<keyword evidence="2" id="KW-1185">Reference proteome</keyword>
<dbReference type="EMBL" id="KV878584">
    <property type="protein sequence ID" value="OJJ60422.1"/>
    <property type="molecule type" value="Genomic_DNA"/>
</dbReference>
<dbReference type="VEuPathDB" id="FungiDB:ASPSYDRAFT_173011"/>
<protein>
    <recommendedName>
        <fullName evidence="3">Glutamine amidotransferase domain-containing protein</fullName>
    </recommendedName>
</protein>
<dbReference type="GeneID" id="63759505"/>
<dbReference type="AlphaFoldDB" id="A0A1L9TM05"/>
<dbReference type="RefSeq" id="XP_040704228.1">
    <property type="nucleotide sequence ID" value="XM_040843432.1"/>
</dbReference>
<dbReference type="STRING" id="1036612.A0A1L9TM05"/>
<dbReference type="InterPro" id="IPR044992">
    <property type="entry name" value="ChyE-like"/>
</dbReference>
<reference evidence="2" key="1">
    <citation type="journal article" date="2017" name="Genome Biol.">
        <title>Comparative genomics reveals high biological diversity and specific adaptations in the industrially and medically important fungal genus Aspergillus.</title>
        <authorList>
            <person name="de Vries R.P."/>
            <person name="Riley R."/>
            <person name="Wiebenga A."/>
            <person name="Aguilar-Osorio G."/>
            <person name="Amillis S."/>
            <person name="Uchima C.A."/>
            <person name="Anderluh G."/>
            <person name="Asadollahi M."/>
            <person name="Askin M."/>
            <person name="Barry K."/>
            <person name="Battaglia E."/>
            <person name="Bayram O."/>
            <person name="Benocci T."/>
            <person name="Braus-Stromeyer S.A."/>
            <person name="Caldana C."/>
            <person name="Canovas D."/>
            <person name="Cerqueira G.C."/>
            <person name="Chen F."/>
            <person name="Chen W."/>
            <person name="Choi C."/>
            <person name="Clum A."/>
            <person name="Dos Santos R.A."/>
            <person name="Damasio A.R."/>
            <person name="Diallinas G."/>
            <person name="Emri T."/>
            <person name="Fekete E."/>
            <person name="Flipphi M."/>
            <person name="Freyberg S."/>
            <person name="Gallo A."/>
            <person name="Gournas C."/>
            <person name="Habgood R."/>
            <person name="Hainaut M."/>
            <person name="Harispe M.L."/>
            <person name="Henrissat B."/>
            <person name="Hilden K.S."/>
            <person name="Hope R."/>
            <person name="Hossain A."/>
            <person name="Karabika E."/>
            <person name="Karaffa L."/>
            <person name="Karanyi Z."/>
            <person name="Krasevec N."/>
            <person name="Kuo A."/>
            <person name="Kusch H."/>
            <person name="LaButti K."/>
            <person name="Lagendijk E.L."/>
            <person name="Lapidus A."/>
            <person name="Levasseur A."/>
            <person name="Lindquist E."/>
            <person name="Lipzen A."/>
            <person name="Logrieco A.F."/>
            <person name="MacCabe A."/>
            <person name="Maekelae M.R."/>
            <person name="Malavazi I."/>
            <person name="Melin P."/>
            <person name="Meyer V."/>
            <person name="Mielnichuk N."/>
            <person name="Miskei M."/>
            <person name="Molnar A.P."/>
            <person name="Mule G."/>
            <person name="Ngan C.Y."/>
            <person name="Orejas M."/>
            <person name="Orosz E."/>
            <person name="Ouedraogo J.P."/>
            <person name="Overkamp K.M."/>
            <person name="Park H.-S."/>
            <person name="Perrone G."/>
            <person name="Piumi F."/>
            <person name="Punt P.J."/>
            <person name="Ram A.F."/>
            <person name="Ramon A."/>
            <person name="Rauscher S."/>
            <person name="Record E."/>
            <person name="Riano-Pachon D.M."/>
            <person name="Robert V."/>
            <person name="Roehrig J."/>
            <person name="Ruller R."/>
            <person name="Salamov A."/>
            <person name="Salih N.S."/>
            <person name="Samson R.A."/>
            <person name="Sandor E."/>
            <person name="Sanguinetti M."/>
            <person name="Schuetze T."/>
            <person name="Sepcic K."/>
            <person name="Shelest E."/>
            <person name="Sherlock G."/>
            <person name="Sophianopoulou V."/>
            <person name="Squina F.M."/>
            <person name="Sun H."/>
            <person name="Susca A."/>
            <person name="Todd R.B."/>
            <person name="Tsang A."/>
            <person name="Unkles S.E."/>
            <person name="van de Wiele N."/>
            <person name="van Rossen-Uffink D."/>
            <person name="Oliveira J.V."/>
            <person name="Vesth T.C."/>
            <person name="Visser J."/>
            <person name="Yu J.-H."/>
            <person name="Zhou M."/>
            <person name="Andersen M.R."/>
            <person name="Archer D.B."/>
            <person name="Baker S.E."/>
            <person name="Benoit I."/>
            <person name="Brakhage A.A."/>
            <person name="Braus G.H."/>
            <person name="Fischer R."/>
            <person name="Frisvad J.C."/>
            <person name="Goldman G.H."/>
            <person name="Houbraken J."/>
            <person name="Oakley B."/>
            <person name="Pocsi I."/>
            <person name="Scazzocchio C."/>
            <person name="Seiboth B."/>
            <person name="vanKuyk P.A."/>
            <person name="Wortman J."/>
            <person name="Dyer P.S."/>
            <person name="Grigoriev I.V."/>
        </authorList>
    </citation>
    <scope>NUCLEOTIDE SEQUENCE [LARGE SCALE GENOMIC DNA]</scope>
    <source>
        <strain evidence="2">CBS 593.65</strain>
    </source>
</reference>
<sequence>MVEVHIAVLDTDVPCYRVYAKRGLYSTQFRRLLQAAAERINKSGQELKHGEIQVRVTGFDVVGGVFPSLECLRVDTAADGIVYTDTQPPPIDALLVTGAAAAAYDDLHWIPPLQSYLQKVYSEFPLVRIFGSCFGHQLIGQALLGAEPDAKGDQLSGKAVVKLMPDGHEIGPHLITLNPKFARRFAPLQRFSSTNPLRLQLIHGDAVVPYQELNGEKGTTDDFLEGSWMSIGTTDRCSIQGLYNPGRVLTLQGHFEYDAFATGELCHQFANTFKWSESRLSAHLEKIWESSRHGMEDDDDSGAVAEAVLLFFAGED</sequence>